<dbReference type="Proteomes" id="UP001605036">
    <property type="component" value="Unassembled WGS sequence"/>
</dbReference>
<protein>
    <submittedName>
        <fullName evidence="1">Uncharacterized protein</fullName>
    </submittedName>
</protein>
<evidence type="ECO:0000313" key="2">
    <source>
        <dbReference type="Proteomes" id="UP001605036"/>
    </source>
</evidence>
<name>A0ABD1YKP0_9MARC</name>
<organism evidence="1 2">
    <name type="scientific">Riccia fluitans</name>
    <dbReference type="NCBI Taxonomy" id="41844"/>
    <lineage>
        <taxon>Eukaryota</taxon>
        <taxon>Viridiplantae</taxon>
        <taxon>Streptophyta</taxon>
        <taxon>Embryophyta</taxon>
        <taxon>Marchantiophyta</taxon>
        <taxon>Marchantiopsida</taxon>
        <taxon>Marchantiidae</taxon>
        <taxon>Marchantiales</taxon>
        <taxon>Ricciaceae</taxon>
        <taxon>Riccia</taxon>
    </lineage>
</organism>
<dbReference type="EMBL" id="JBHFFA010000004">
    <property type="protein sequence ID" value="KAL2630989.1"/>
    <property type="molecule type" value="Genomic_DNA"/>
</dbReference>
<keyword evidence="2" id="KW-1185">Reference proteome</keyword>
<sequence>MEICKGRSLEYGLVILILGSLCPSFGKVALQQKKPPKILSLAYGYNPPRNGSYATDHMLQPGQHLHGWDGWGVYLSSNCVIRLSQTQGNYTKNTVWILGPGLKNASATDCYAQIAHDGDFNLYYSNGAFAASIIEHPWALQGVSSTVGYELLFTKDSLEWHHHMILELRHYNWKVHHVTLWQDLLSILD</sequence>
<accession>A0ABD1YKP0</accession>
<comment type="caution">
    <text evidence="1">The sequence shown here is derived from an EMBL/GenBank/DDBJ whole genome shotgun (WGS) entry which is preliminary data.</text>
</comment>
<evidence type="ECO:0000313" key="1">
    <source>
        <dbReference type="EMBL" id="KAL2630989.1"/>
    </source>
</evidence>
<proteinExistence type="predicted"/>
<reference evidence="1 2" key="1">
    <citation type="submission" date="2024-09" db="EMBL/GenBank/DDBJ databases">
        <title>Chromosome-scale assembly of Riccia fluitans.</title>
        <authorList>
            <person name="Paukszto L."/>
            <person name="Sawicki J."/>
            <person name="Karawczyk K."/>
            <person name="Piernik-Szablinska J."/>
            <person name="Szczecinska M."/>
            <person name="Mazdziarz M."/>
        </authorList>
    </citation>
    <scope>NUCLEOTIDE SEQUENCE [LARGE SCALE GENOMIC DNA]</scope>
    <source>
        <strain evidence="1">Rf_01</strain>
        <tissue evidence="1">Aerial parts of the thallus</tissue>
    </source>
</reference>
<gene>
    <name evidence="1" type="ORF">R1flu_015675</name>
</gene>
<dbReference type="AlphaFoldDB" id="A0ABD1YKP0"/>